<keyword evidence="3" id="KW-1185">Reference proteome</keyword>
<dbReference type="InterPro" id="IPR013078">
    <property type="entry name" value="His_Pase_superF_clade-1"/>
</dbReference>
<accession>A0A0F6W2C5</accession>
<dbReference type="AlphaFoldDB" id="A0A0F6W2C5"/>
<gene>
    <name evidence="2" type="ORF">DB32_002804</name>
</gene>
<evidence type="ECO:0000256" key="1">
    <source>
        <dbReference type="PIRSR" id="PIRSR613078-2"/>
    </source>
</evidence>
<dbReference type="CDD" id="cd07067">
    <property type="entry name" value="HP_PGM_like"/>
    <property type="match status" value="1"/>
</dbReference>
<evidence type="ECO:0000313" key="2">
    <source>
        <dbReference type="EMBL" id="AKF05655.1"/>
    </source>
</evidence>
<dbReference type="Gene3D" id="3.40.50.1240">
    <property type="entry name" value="Phosphoglycerate mutase-like"/>
    <property type="match status" value="1"/>
</dbReference>
<dbReference type="OrthoDB" id="9781415at2"/>
<dbReference type="InterPro" id="IPR050275">
    <property type="entry name" value="PGM_Phosphatase"/>
</dbReference>
<dbReference type="KEGG" id="samy:DB32_002804"/>
<dbReference type="EMBL" id="CP011125">
    <property type="protein sequence ID" value="AKF05655.1"/>
    <property type="molecule type" value="Genomic_DNA"/>
</dbReference>
<dbReference type="PANTHER" id="PTHR48100:SF1">
    <property type="entry name" value="HISTIDINE PHOSPHATASE FAMILY PROTEIN-RELATED"/>
    <property type="match status" value="1"/>
</dbReference>
<organism evidence="2 3">
    <name type="scientific">Sandaracinus amylolyticus</name>
    <dbReference type="NCBI Taxonomy" id="927083"/>
    <lineage>
        <taxon>Bacteria</taxon>
        <taxon>Pseudomonadati</taxon>
        <taxon>Myxococcota</taxon>
        <taxon>Polyangia</taxon>
        <taxon>Polyangiales</taxon>
        <taxon>Sandaracinaceae</taxon>
        <taxon>Sandaracinus</taxon>
    </lineage>
</organism>
<name>A0A0F6W2C5_9BACT</name>
<dbReference type="Pfam" id="PF00300">
    <property type="entry name" value="His_Phos_1"/>
    <property type="match status" value="1"/>
</dbReference>
<dbReference type="InterPro" id="IPR029033">
    <property type="entry name" value="His_PPase_superfam"/>
</dbReference>
<dbReference type="SMART" id="SM00855">
    <property type="entry name" value="PGAM"/>
    <property type="match status" value="1"/>
</dbReference>
<feature type="binding site" evidence="1">
    <location>
        <begin position="11"/>
        <end position="18"/>
    </location>
    <ligand>
        <name>substrate</name>
    </ligand>
</feature>
<reference evidence="2 3" key="1">
    <citation type="submission" date="2015-03" db="EMBL/GenBank/DDBJ databases">
        <title>Genome assembly of Sandaracinus amylolyticus DSM 53668.</title>
        <authorList>
            <person name="Sharma G."/>
            <person name="Subramanian S."/>
        </authorList>
    </citation>
    <scope>NUCLEOTIDE SEQUENCE [LARGE SCALE GENOMIC DNA]</scope>
    <source>
        <strain evidence="2 3">DSM 53668</strain>
    </source>
</reference>
<proteinExistence type="predicted"/>
<evidence type="ECO:0000313" key="3">
    <source>
        <dbReference type="Proteomes" id="UP000034883"/>
    </source>
</evidence>
<feature type="binding site" evidence="1">
    <location>
        <position position="61"/>
    </location>
    <ligand>
        <name>substrate</name>
    </ligand>
</feature>
<dbReference type="Proteomes" id="UP000034883">
    <property type="component" value="Chromosome"/>
</dbReference>
<dbReference type="GO" id="GO:0016791">
    <property type="term" value="F:phosphatase activity"/>
    <property type="evidence" value="ECO:0007669"/>
    <property type="project" value="TreeGrafter"/>
</dbReference>
<protein>
    <submittedName>
        <fullName evidence="2">Phosphoglycerate mutase</fullName>
    </submittedName>
</protein>
<dbReference type="GO" id="GO:0005737">
    <property type="term" value="C:cytoplasm"/>
    <property type="evidence" value="ECO:0007669"/>
    <property type="project" value="TreeGrafter"/>
</dbReference>
<sequence>MLRRVEIVLVRHAESIWNAEGRWQGQTDVPLSEQGRAEAAKLGARLANAHFDRRIASDLMRTRDTAAAIGADFVHDPAWREFDLGAWGGLLHSEVRERFPDEVQAMAMGTDMPIGGAESMVTFDARVHRALDAVIASGRDGERVIVVTHGGVIRSIVMRLLGLRGRPLIGATNTSITHLRVDPERRVRIVSYNCGAHLDASDTPHDDEILEGAPDDIVRRVATRLGIGDAQRVHLHPPRPGSITRLVRGTAHPVLRSFATPAFG</sequence>
<dbReference type="STRING" id="927083.DB32_002804"/>
<dbReference type="SUPFAM" id="SSF53254">
    <property type="entry name" value="Phosphoglycerate mutase-like"/>
    <property type="match status" value="1"/>
</dbReference>
<dbReference type="PANTHER" id="PTHR48100">
    <property type="entry name" value="BROAD-SPECIFICITY PHOSPHATASE YOR283W-RELATED"/>
    <property type="match status" value="1"/>
</dbReference>